<accession>A0A5B9PM41</accession>
<evidence type="ECO:0000256" key="5">
    <source>
        <dbReference type="ARBA" id="ARBA00016603"/>
    </source>
</evidence>
<dbReference type="GO" id="GO:0004148">
    <property type="term" value="F:dihydrolipoyl dehydrogenase (NADH) activity"/>
    <property type="evidence" value="ECO:0007669"/>
    <property type="project" value="TreeGrafter"/>
</dbReference>
<dbReference type="EC" id="1.6.1.1" evidence="4"/>
<keyword evidence="14" id="KW-0547">Nucleotide-binding</keyword>
<dbReference type="GO" id="GO:0006103">
    <property type="term" value="P:2-oxoglutarate metabolic process"/>
    <property type="evidence" value="ECO:0007669"/>
    <property type="project" value="TreeGrafter"/>
</dbReference>
<keyword evidence="18" id="KW-1185">Reference proteome</keyword>
<evidence type="ECO:0000256" key="1">
    <source>
        <dbReference type="ARBA" id="ARBA00002842"/>
    </source>
</evidence>
<dbReference type="FunFam" id="3.30.390.30:FF:000001">
    <property type="entry name" value="Dihydrolipoyl dehydrogenase"/>
    <property type="match status" value="1"/>
</dbReference>
<dbReference type="PRINTS" id="PR00411">
    <property type="entry name" value="PNDRDTASEI"/>
</dbReference>
<evidence type="ECO:0000256" key="14">
    <source>
        <dbReference type="PIRSR" id="PIRSR000350-3"/>
    </source>
</evidence>
<feature type="binding site" evidence="14">
    <location>
        <position position="309"/>
    </location>
    <ligand>
        <name>FAD</name>
        <dbReference type="ChEBI" id="CHEBI:57692"/>
    </ligand>
</feature>
<dbReference type="InterPro" id="IPR036188">
    <property type="entry name" value="FAD/NAD-bd_sf"/>
</dbReference>
<dbReference type="Pfam" id="PF07992">
    <property type="entry name" value="Pyr_redox_2"/>
    <property type="match status" value="1"/>
</dbReference>
<dbReference type="AlphaFoldDB" id="A0A5B9PM41"/>
<dbReference type="InterPro" id="IPR050151">
    <property type="entry name" value="Class-I_Pyr_Nuc-Dis_Oxidored"/>
</dbReference>
<keyword evidence="10 17" id="KW-0560">Oxidoreductase</keyword>
<evidence type="ECO:0000256" key="12">
    <source>
        <dbReference type="ARBA" id="ARBA00031183"/>
    </source>
</evidence>
<comment type="subcellular location">
    <subcellularLocation>
        <location evidence="2">Cytoplasm</location>
    </subcellularLocation>
</comment>
<dbReference type="Pfam" id="PF02852">
    <property type="entry name" value="Pyr_redox_dim"/>
    <property type="match status" value="1"/>
</dbReference>
<dbReference type="RefSeq" id="WP_075082146.1">
    <property type="nucleotide sequence ID" value="NZ_CP042912.1"/>
</dbReference>
<dbReference type="KEGG" id="mff:MFFC18_32610"/>
<dbReference type="InterPro" id="IPR001100">
    <property type="entry name" value="Pyr_nuc-diS_OxRdtase"/>
</dbReference>
<dbReference type="PANTHER" id="PTHR22912:SF93">
    <property type="entry name" value="SOLUBLE PYRIDINE NUCLEOTIDE TRANSHYDROGENASE"/>
    <property type="match status" value="1"/>
</dbReference>
<evidence type="ECO:0000256" key="4">
    <source>
        <dbReference type="ARBA" id="ARBA00012772"/>
    </source>
</evidence>
<dbReference type="GO" id="GO:0003957">
    <property type="term" value="F:NAD(P)+ transhydrogenase (Si-specific) activity"/>
    <property type="evidence" value="ECO:0007669"/>
    <property type="project" value="UniProtKB-EC"/>
</dbReference>
<dbReference type="Proteomes" id="UP000322214">
    <property type="component" value="Chromosome"/>
</dbReference>
<evidence type="ECO:0000313" key="18">
    <source>
        <dbReference type="Proteomes" id="UP000322214"/>
    </source>
</evidence>
<keyword evidence="7" id="KW-0285">Flavoprotein</keyword>
<organism evidence="17 18">
    <name type="scientific">Mariniblastus fucicola</name>
    <dbReference type="NCBI Taxonomy" id="980251"/>
    <lineage>
        <taxon>Bacteria</taxon>
        <taxon>Pseudomonadati</taxon>
        <taxon>Planctomycetota</taxon>
        <taxon>Planctomycetia</taxon>
        <taxon>Pirellulales</taxon>
        <taxon>Pirellulaceae</taxon>
        <taxon>Mariniblastus</taxon>
    </lineage>
</organism>
<dbReference type="PANTHER" id="PTHR22912">
    <property type="entry name" value="DISULFIDE OXIDOREDUCTASE"/>
    <property type="match status" value="1"/>
</dbReference>
<dbReference type="EMBL" id="CP042912">
    <property type="protein sequence ID" value="QEG23363.1"/>
    <property type="molecule type" value="Genomic_DNA"/>
</dbReference>
<evidence type="ECO:0000256" key="6">
    <source>
        <dbReference type="ARBA" id="ARBA00022490"/>
    </source>
</evidence>
<dbReference type="Gene3D" id="3.30.390.30">
    <property type="match status" value="1"/>
</dbReference>
<evidence type="ECO:0000259" key="16">
    <source>
        <dbReference type="Pfam" id="PF07992"/>
    </source>
</evidence>
<evidence type="ECO:0000256" key="2">
    <source>
        <dbReference type="ARBA" id="ARBA00004496"/>
    </source>
</evidence>
<evidence type="ECO:0000256" key="7">
    <source>
        <dbReference type="ARBA" id="ARBA00022630"/>
    </source>
</evidence>
<dbReference type="SUPFAM" id="SSF51905">
    <property type="entry name" value="FAD/NAD(P)-binding domain"/>
    <property type="match status" value="1"/>
</dbReference>
<evidence type="ECO:0000256" key="8">
    <source>
        <dbReference type="ARBA" id="ARBA00022827"/>
    </source>
</evidence>
<evidence type="ECO:0000256" key="3">
    <source>
        <dbReference type="ARBA" id="ARBA00007532"/>
    </source>
</evidence>
<keyword evidence="6" id="KW-0963">Cytoplasm</keyword>
<evidence type="ECO:0000256" key="10">
    <source>
        <dbReference type="ARBA" id="ARBA00023002"/>
    </source>
</evidence>
<feature type="binding site" evidence="14">
    <location>
        <position position="51"/>
    </location>
    <ligand>
        <name>FAD</name>
        <dbReference type="ChEBI" id="CHEBI:57692"/>
    </ligand>
</feature>
<dbReference type="InterPro" id="IPR023753">
    <property type="entry name" value="FAD/NAD-binding_dom"/>
</dbReference>
<feature type="active site" description="Proton acceptor" evidence="13">
    <location>
        <position position="440"/>
    </location>
</feature>
<dbReference type="GO" id="GO:0005829">
    <property type="term" value="C:cytosol"/>
    <property type="evidence" value="ECO:0007669"/>
    <property type="project" value="TreeGrafter"/>
</dbReference>
<dbReference type="PIRSF" id="PIRSF000350">
    <property type="entry name" value="Mercury_reductase_MerA"/>
    <property type="match status" value="1"/>
</dbReference>
<feature type="binding site" evidence="14">
    <location>
        <begin position="180"/>
        <end position="187"/>
    </location>
    <ligand>
        <name>NAD(+)</name>
        <dbReference type="ChEBI" id="CHEBI:57540"/>
    </ligand>
</feature>
<keyword evidence="9" id="KW-0521">NADP</keyword>
<comment type="cofactor">
    <cofactor evidence="14">
        <name>FAD</name>
        <dbReference type="ChEBI" id="CHEBI:57692"/>
    </cofactor>
    <text evidence="14">Binds 1 FAD per subunit.</text>
</comment>
<gene>
    <name evidence="17" type="primary">sthA_1</name>
    <name evidence="17" type="ORF">MFFC18_32610</name>
</gene>
<name>A0A5B9PM41_9BACT</name>
<comment type="function">
    <text evidence="1">Conversion of NADPH, generated by peripheral catabolic pathways, to NADH, which can enter the respiratory chain for energy generation.</text>
</comment>
<sequence>MHYDLVVIGTGPSGQKGAIAAAKMGKKVAIVERNRKAVGGVCLHTGTVPSKTIREAILFLTGYRQKEVYGERYSRKRHIQMDDLRKKLSEVVGRERRVILDQLERNFIDIYDGEAAFVNENEIEVANKDRSVRLTADYTLLATGSKPHRPTHIPFDGETVFDSDEILTIERIPRSMIVIGGGVIGIEYGIMFAALGVKITIVDGQDTLLGFCDSEIVDHLMFTARSLGITFRTGESVRSVKQASRNRVIVELESQKKIVGETAFFSVGRKGDTEFLNLAAAGVEVDKRERVKCNENYETSSPCVFAVGDVIGFPALASTSMEQGRQAASRIFERKKVSTGEIPYGLFTIPEIAMVGKTEQELTAEKIPFEIGVSRFEELAKSQICGGHDGLLKLLFHRESRKLLGVHCIGDTATEIIHIGQTIMAFDGTIDYLANAIFNHPTMAESYKVAAFDGLNRLCADVDDCLGTLFEDASEHDVDPVAIPATVVDTTLETTSVS</sequence>
<dbReference type="InterPro" id="IPR016156">
    <property type="entry name" value="FAD/NAD-linked_Rdtase_dimer_sf"/>
</dbReference>
<evidence type="ECO:0000259" key="15">
    <source>
        <dbReference type="Pfam" id="PF02852"/>
    </source>
</evidence>
<evidence type="ECO:0000256" key="9">
    <source>
        <dbReference type="ARBA" id="ARBA00022857"/>
    </source>
</evidence>
<feature type="binding site" evidence="14">
    <location>
        <begin position="143"/>
        <end position="145"/>
    </location>
    <ligand>
        <name>FAD</name>
        <dbReference type="ChEBI" id="CHEBI:57692"/>
    </ligand>
</feature>
<feature type="binding site" evidence="14">
    <location>
        <position position="268"/>
    </location>
    <ligand>
        <name>NAD(+)</name>
        <dbReference type="ChEBI" id="CHEBI:57540"/>
    </ligand>
</feature>
<proteinExistence type="inferred from homology"/>
<dbReference type="InterPro" id="IPR004099">
    <property type="entry name" value="Pyr_nucl-diS_OxRdtase_dimer"/>
</dbReference>
<evidence type="ECO:0000313" key="17">
    <source>
        <dbReference type="EMBL" id="QEG23363.1"/>
    </source>
</evidence>
<dbReference type="STRING" id="980251.GCA_001642875_02813"/>
<keyword evidence="8 14" id="KW-0274">FAD</keyword>
<evidence type="ECO:0000256" key="11">
    <source>
        <dbReference type="ARBA" id="ARBA00023027"/>
    </source>
</evidence>
<dbReference type="NCBIfam" id="NF003585">
    <property type="entry name" value="PRK05249.1"/>
    <property type="match status" value="1"/>
</dbReference>
<dbReference type="SUPFAM" id="SSF55424">
    <property type="entry name" value="FAD/NAD-linked reductases, dimerisation (C-terminal) domain"/>
    <property type="match status" value="1"/>
</dbReference>
<feature type="domain" description="Pyridine nucleotide-disulphide oxidoreductase dimerisation" evidence="15">
    <location>
        <begin position="342"/>
        <end position="450"/>
    </location>
</feature>
<reference evidence="17 18" key="1">
    <citation type="submission" date="2019-08" db="EMBL/GenBank/DDBJ databases">
        <title>Deep-cultivation of Planctomycetes and their phenomic and genomic characterization uncovers novel biology.</title>
        <authorList>
            <person name="Wiegand S."/>
            <person name="Jogler M."/>
            <person name="Boedeker C."/>
            <person name="Pinto D."/>
            <person name="Vollmers J."/>
            <person name="Rivas-Marin E."/>
            <person name="Kohn T."/>
            <person name="Peeters S.H."/>
            <person name="Heuer A."/>
            <person name="Rast P."/>
            <person name="Oberbeckmann S."/>
            <person name="Bunk B."/>
            <person name="Jeske O."/>
            <person name="Meyerdierks A."/>
            <person name="Storesund J.E."/>
            <person name="Kallscheuer N."/>
            <person name="Luecker S."/>
            <person name="Lage O.M."/>
            <person name="Pohl T."/>
            <person name="Merkel B.J."/>
            <person name="Hornburger P."/>
            <person name="Mueller R.-W."/>
            <person name="Bruemmer F."/>
            <person name="Labrenz M."/>
            <person name="Spormann A.M."/>
            <person name="Op den Camp H."/>
            <person name="Overmann J."/>
            <person name="Amann R."/>
            <person name="Jetten M.S.M."/>
            <person name="Mascher T."/>
            <person name="Medema M.H."/>
            <person name="Devos D.P."/>
            <person name="Kaster A.-K."/>
            <person name="Ovreas L."/>
            <person name="Rohde M."/>
            <person name="Galperin M.Y."/>
            <person name="Jogler C."/>
        </authorList>
    </citation>
    <scope>NUCLEOTIDE SEQUENCE [LARGE SCALE GENOMIC DNA]</scope>
    <source>
        <strain evidence="17 18">FC18</strain>
    </source>
</reference>
<comment type="similarity">
    <text evidence="3">Belongs to the class-I pyridine nucleotide-disulfide oxidoreductase family.</text>
</comment>
<dbReference type="GO" id="GO:0050660">
    <property type="term" value="F:flavin adenine dinucleotide binding"/>
    <property type="evidence" value="ECO:0007669"/>
    <property type="project" value="TreeGrafter"/>
</dbReference>
<feature type="domain" description="FAD/NAD(P)-binding" evidence="16">
    <location>
        <begin position="3"/>
        <end position="324"/>
    </location>
</feature>
<dbReference type="PRINTS" id="PR00368">
    <property type="entry name" value="FADPNR"/>
</dbReference>
<protein>
    <recommendedName>
        <fullName evidence="5">Soluble pyridine nucleotide transhydrogenase</fullName>
        <ecNumber evidence="4">1.6.1.1</ecNumber>
    </recommendedName>
    <alternativeName>
        <fullName evidence="12">NAD(P)(+) transhydrogenase [B-specific]</fullName>
    </alternativeName>
</protein>
<keyword evidence="11 14" id="KW-0520">NAD</keyword>
<dbReference type="Gene3D" id="3.50.50.60">
    <property type="entry name" value="FAD/NAD(P)-binding domain"/>
    <property type="match status" value="2"/>
</dbReference>
<evidence type="ECO:0000256" key="13">
    <source>
        <dbReference type="PIRSR" id="PIRSR000350-2"/>
    </source>
</evidence>